<dbReference type="Proteomes" id="UP000182719">
    <property type="component" value="Unassembled WGS sequence"/>
</dbReference>
<organism evidence="1 2">
    <name type="scientific">Stigmatella aurantiaca</name>
    <dbReference type="NCBI Taxonomy" id="41"/>
    <lineage>
        <taxon>Bacteria</taxon>
        <taxon>Pseudomonadati</taxon>
        <taxon>Myxococcota</taxon>
        <taxon>Myxococcia</taxon>
        <taxon>Myxococcales</taxon>
        <taxon>Cystobacterineae</taxon>
        <taxon>Archangiaceae</taxon>
        <taxon>Stigmatella</taxon>
    </lineage>
</organism>
<dbReference type="EMBL" id="FOAP01000013">
    <property type="protein sequence ID" value="SEM23630.1"/>
    <property type="molecule type" value="Genomic_DNA"/>
</dbReference>
<proteinExistence type="predicted"/>
<dbReference type="RefSeq" id="WP_075008780.1">
    <property type="nucleotide sequence ID" value="NZ_FOAP01000013.1"/>
</dbReference>
<accession>A0A1H7WQ09</accession>
<name>A0A1H7WQ09_STIAU</name>
<dbReference type="AlphaFoldDB" id="A0A1H7WQ09"/>
<protein>
    <submittedName>
        <fullName evidence="1">Myxococcales-restricted protein, TIGR02265 family</fullName>
    </submittedName>
</protein>
<sequence>MPPETPPRKEPVAFDQIMEGLLLHAMKGRLDAEARRRLLGAGVDVDQPLSSAYPLTVLVEAIRICADVLYPDRPRDEAWYLMGRRSLEGFGATAMGKALFGMARVWGPRKLLAHMTRALQTAINYARAHAVDLPNGDVELTAEILPDYLALHGQRRLMDPHFLRGIIAQLVEVGGARAPVVLVTSAAPLESRYVYRVSLSQAQPLPAPPAPPRA</sequence>
<reference evidence="2" key="1">
    <citation type="submission" date="2016-10" db="EMBL/GenBank/DDBJ databases">
        <authorList>
            <person name="Varghese N."/>
            <person name="Submissions S."/>
        </authorList>
    </citation>
    <scope>NUCLEOTIDE SEQUENCE [LARGE SCALE GENOMIC DNA]</scope>
    <source>
        <strain evidence="2">DSM 17044</strain>
    </source>
</reference>
<dbReference type="NCBIfam" id="TIGR02265">
    <property type="entry name" value="Mxa_TIGR02265"/>
    <property type="match status" value="1"/>
</dbReference>
<dbReference type="OrthoDB" id="5511084at2"/>
<evidence type="ECO:0000313" key="1">
    <source>
        <dbReference type="EMBL" id="SEM23630.1"/>
    </source>
</evidence>
<dbReference type="Pfam" id="PF09536">
    <property type="entry name" value="DUF2378"/>
    <property type="match status" value="1"/>
</dbReference>
<evidence type="ECO:0000313" key="2">
    <source>
        <dbReference type="Proteomes" id="UP000182719"/>
    </source>
</evidence>
<gene>
    <name evidence="1" type="ORF">SAMN05444354_113128</name>
</gene>
<dbReference type="InterPro" id="IPR011751">
    <property type="entry name" value="Mxa_paralog_2265"/>
</dbReference>
<keyword evidence="2" id="KW-1185">Reference proteome</keyword>